<accession>A0ABP9TKE6</accession>
<dbReference type="EMBL" id="BAABLK010000026">
    <property type="protein sequence ID" value="GAA5227046.1"/>
    <property type="molecule type" value="Genomic_DNA"/>
</dbReference>
<organism evidence="1 2">
    <name type="scientific">Paeniglutamicibacter antarcticus</name>
    <dbReference type="NCBI Taxonomy" id="494023"/>
    <lineage>
        <taxon>Bacteria</taxon>
        <taxon>Bacillati</taxon>
        <taxon>Actinomycetota</taxon>
        <taxon>Actinomycetes</taxon>
        <taxon>Micrococcales</taxon>
        <taxon>Micrococcaceae</taxon>
        <taxon>Paeniglutamicibacter</taxon>
    </lineage>
</organism>
<proteinExistence type="predicted"/>
<dbReference type="Proteomes" id="UP001501257">
    <property type="component" value="Unassembled WGS sequence"/>
</dbReference>
<dbReference type="RefSeq" id="WP_210100886.1">
    <property type="nucleotide sequence ID" value="NZ_BAABLK010000026.1"/>
</dbReference>
<reference evidence="2" key="1">
    <citation type="journal article" date="2019" name="Int. J. Syst. Evol. Microbiol.">
        <title>The Global Catalogue of Microorganisms (GCM) 10K type strain sequencing project: providing services to taxonomists for standard genome sequencing and annotation.</title>
        <authorList>
            <consortium name="The Broad Institute Genomics Platform"/>
            <consortium name="The Broad Institute Genome Sequencing Center for Infectious Disease"/>
            <person name="Wu L."/>
            <person name="Ma J."/>
        </authorList>
    </citation>
    <scope>NUCLEOTIDE SEQUENCE [LARGE SCALE GENOMIC DNA]</scope>
    <source>
        <strain evidence="2">JCM 18952</strain>
    </source>
</reference>
<protein>
    <submittedName>
        <fullName evidence="1">Uncharacterized protein</fullName>
    </submittedName>
</protein>
<evidence type="ECO:0000313" key="1">
    <source>
        <dbReference type="EMBL" id="GAA5227046.1"/>
    </source>
</evidence>
<evidence type="ECO:0000313" key="2">
    <source>
        <dbReference type="Proteomes" id="UP001501257"/>
    </source>
</evidence>
<name>A0ABP9TKE6_9MICC</name>
<gene>
    <name evidence="1" type="ORF">GCM10025778_15790</name>
</gene>
<sequence>MLEIGFDWTDWSESEVLQSEPQLLCTYVNNMQLQTLVFSADGLQQVVNTSGGGLLWGAWVIPDWTESTQSTLETKMRVLITDLHTSAGTSHDFYLSLEILGVMEDSPRAEILLSDTEGPYLQALQSR</sequence>
<keyword evidence="2" id="KW-1185">Reference proteome</keyword>
<comment type="caution">
    <text evidence="1">The sequence shown here is derived from an EMBL/GenBank/DDBJ whole genome shotgun (WGS) entry which is preliminary data.</text>
</comment>